<dbReference type="Gene3D" id="3.30.70.20">
    <property type="match status" value="1"/>
</dbReference>
<evidence type="ECO:0000313" key="3">
    <source>
        <dbReference type="EMBL" id="GJN63964.1"/>
    </source>
</evidence>
<comment type="caution">
    <text evidence="3">The sequence shown here is derived from an EMBL/GenBank/DDBJ whole genome shotgun (WGS) entry which is preliminary data.</text>
</comment>
<feature type="domain" description="4Fe-4S ferredoxin-type" evidence="2">
    <location>
        <begin position="282"/>
        <end position="312"/>
    </location>
</feature>
<evidence type="ECO:0000256" key="1">
    <source>
        <dbReference type="SAM" id="MobiDB-lite"/>
    </source>
</evidence>
<dbReference type="EMBL" id="BQKV01000022">
    <property type="protein sequence ID" value="GJN63964.1"/>
    <property type="molecule type" value="Genomic_DNA"/>
</dbReference>
<feature type="compositionally biased region" description="Basic and acidic residues" evidence="1">
    <location>
        <begin position="360"/>
        <end position="375"/>
    </location>
</feature>
<feature type="domain" description="4Fe-4S ferredoxin-type" evidence="2">
    <location>
        <begin position="52"/>
        <end position="81"/>
    </location>
</feature>
<evidence type="ECO:0000313" key="4">
    <source>
        <dbReference type="Proteomes" id="UP001055185"/>
    </source>
</evidence>
<keyword evidence="4" id="KW-1185">Reference proteome</keyword>
<dbReference type="AlphaFoldDB" id="A0AA37IXS2"/>
<dbReference type="Proteomes" id="UP001055185">
    <property type="component" value="Unassembled WGS sequence"/>
</dbReference>
<proteinExistence type="predicted"/>
<reference evidence="3" key="1">
    <citation type="journal article" date="2022" name="Int. J. Syst. Evol. Microbiol.">
        <title>Genome-based, phenotypic and chemotaxonomic classification of Faecalibacterium strains: proposal of three novel species Faecalibacterium duncaniae sp. nov., Faecalibacterium hattorii sp. nov. and Faecalibacterium gallinarum sp. nov. .</title>
        <authorList>
            <person name="Sakamoto M."/>
            <person name="Sakurai N."/>
            <person name="Tanno H."/>
            <person name="Iino T."/>
            <person name="Ohkuma M."/>
            <person name="Endo A."/>
        </authorList>
    </citation>
    <scope>NUCLEOTIDE SEQUENCE</scope>
    <source>
        <strain evidence="3">JCM 17207</strain>
    </source>
</reference>
<dbReference type="InterPro" id="IPR017896">
    <property type="entry name" value="4Fe4S_Fe-S-bd"/>
</dbReference>
<feature type="domain" description="4Fe-4S ferredoxin-type" evidence="2">
    <location>
        <begin position="249"/>
        <end position="277"/>
    </location>
</feature>
<protein>
    <submittedName>
        <fullName evidence="3">(4Fe-4S)-binding protein</fullName>
    </submittedName>
</protein>
<feature type="compositionally biased region" description="Low complexity" evidence="1">
    <location>
        <begin position="377"/>
        <end position="395"/>
    </location>
</feature>
<dbReference type="RefSeq" id="WP_238316201.1">
    <property type="nucleotide sequence ID" value="NZ_BQKV01000022.1"/>
</dbReference>
<name>A0AA37IXS2_9FIRM</name>
<gene>
    <name evidence="3" type="ORF">JCM17207_05890</name>
</gene>
<evidence type="ECO:0000259" key="2">
    <source>
        <dbReference type="PROSITE" id="PS51379"/>
    </source>
</evidence>
<feature type="region of interest" description="Disordered" evidence="1">
    <location>
        <begin position="360"/>
        <end position="404"/>
    </location>
</feature>
<dbReference type="Pfam" id="PF12838">
    <property type="entry name" value="Fer4_7"/>
    <property type="match status" value="1"/>
</dbReference>
<dbReference type="PROSITE" id="PS51379">
    <property type="entry name" value="4FE4S_FER_2"/>
    <property type="match status" value="3"/>
</dbReference>
<dbReference type="SUPFAM" id="SSF54862">
    <property type="entry name" value="4Fe-4S ferredoxins"/>
    <property type="match status" value="2"/>
</dbReference>
<accession>A0AA37IXS2</accession>
<sequence>MGIFTKYAMDALMKTSHPEIDRRQCWNLSPHRSKCSDCKDICPYGESIFARPNLIRDWSACTDCGLCVSVCRSRCIEPSPEQIQQDIAPADSDNDTIWIGCQKSSRHNDLVRDCICALSWESLAYLALNKKIVLDLTPCGECENDLCAEKLRAELTRLVEFFGTALFQARFTLAYQPEEAPYQVKSLSRREMFSHMTDSSKAGSRYLLRMLPGLQDPDRGKALDFRLLLNQRIKQLKAATETPIHYGWHLPAFNSKCFGCGKCEKSCRAGALKIEDLPDGQSRVVITPWKCSECGVCVAACSYHAIDGMKLRQLTSLGPVSVLKFKKTFCSECGKPVAPDSADGLCSVCRIRARSKKRQQEAAERARARAAERAAKKAAQAADPSAAPAPEAAAAVESHTGSTC</sequence>
<organism evidence="3 4">
    <name type="scientific">Faecalibacterium gallinarum</name>
    <dbReference type="NCBI Taxonomy" id="2903556"/>
    <lineage>
        <taxon>Bacteria</taxon>
        <taxon>Bacillati</taxon>
        <taxon>Bacillota</taxon>
        <taxon>Clostridia</taxon>
        <taxon>Eubacteriales</taxon>
        <taxon>Oscillospiraceae</taxon>
        <taxon>Faecalibacterium</taxon>
    </lineage>
</organism>